<reference evidence="1 2" key="1">
    <citation type="submission" date="2017-04" db="EMBL/GenBank/DDBJ databases">
        <authorList>
            <person name="Afonso C.L."/>
            <person name="Miller P.J."/>
            <person name="Scott M.A."/>
            <person name="Spackman E."/>
            <person name="Goraichik I."/>
            <person name="Dimitrov K.M."/>
            <person name="Suarez D.L."/>
            <person name="Swayne D.E."/>
        </authorList>
    </citation>
    <scope>NUCLEOTIDE SEQUENCE [LARGE SCALE GENOMIC DNA]</scope>
    <source>
        <strain evidence="1 2">DSM 19625</strain>
    </source>
</reference>
<keyword evidence="2" id="KW-1185">Reference proteome</keyword>
<dbReference type="EMBL" id="FWYB01000002">
    <property type="protein sequence ID" value="SMC70369.1"/>
    <property type="molecule type" value="Genomic_DNA"/>
</dbReference>
<dbReference type="AlphaFoldDB" id="A0A1W2BBT9"/>
<dbReference type="PROSITE" id="PS51257">
    <property type="entry name" value="PROKAR_LIPOPROTEIN"/>
    <property type="match status" value="1"/>
</dbReference>
<dbReference type="Proteomes" id="UP000192678">
    <property type="component" value="Unassembled WGS sequence"/>
</dbReference>
<name>A0A1W2BBT9_9SPHI</name>
<evidence type="ECO:0000313" key="2">
    <source>
        <dbReference type="Proteomes" id="UP000192678"/>
    </source>
</evidence>
<accession>A0A1W2BBT9</accession>
<protein>
    <recommendedName>
        <fullName evidence="3">6-bladed beta-propeller protein</fullName>
    </recommendedName>
</protein>
<proteinExistence type="predicted"/>
<gene>
    <name evidence="1" type="ORF">SAMN04488101_102304</name>
</gene>
<evidence type="ECO:0000313" key="1">
    <source>
        <dbReference type="EMBL" id="SMC70369.1"/>
    </source>
</evidence>
<organism evidence="1 2">
    <name type="scientific">Pedobacter nyackensis</name>
    <dbReference type="NCBI Taxonomy" id="475255"/>
    <lineage>
        <taxon>Bacteria</taxon>
        <taxon>Pseudomonadati</taxon>
        <taxon>Bacteroidota</taxon>
        <taxon>Sphingobacteriia</taxon>
        <taxon>Sphingobacteriales</taxon>
        <taxon>Sphingobacteriaceae</taxon>
        <taxon>Pedobacter</taxon>
    </lineage>
</organism>
<evidence type="ECO:0008006" key="3">
    <source>
        <dbReference type="Google" id="ProtNLM"/>
    </source>
</evidence>
<sequence>MVNYTVKIYLNLLLIVVLTSCTNQNKKPQESFSVNIVKDGVISISDVLKSDKIPNDILYDLKYVELKGYKKKENPISSRTVKIVGDRIYIFDDIVSELYCFDFQGAMDYYIDFNKFKTKKDEKIKATSFFIKNGKVNIVDSEKRLLLTFNKTDLIDSKEFSFWATEVEAVDINSLIIFQGYVNNMFGSPYYFIKTDSNFTVKNKYFAVPDTELKASLKIGTTQNHIFKTDKDINMLLDQENSIYKYPDFVAPAYKIDFVNYNINLLSATSLDLPSPSMYDYARVKTFWESNSNVIVSYSLRKELGYIIHNKTNNKAFNSYLIKSLNDMLLFGVLGVHNNSFFTLIENDQITEVLKLKKEGRGFLKEYLDNREPASSNPVFVFFRLRDF</sequence>